<dbReference type="AlphaFoldDB" id="A0AAD6BAD2"/>
<name>A0AAD6BAD2_9TELE</name>
<comment type="caution">
    <text evidence="1">The sequence shown here is derived from an EMBL/GenBank/DDBJ whole genome shotgun (WGS) entry which is preliminary data.</text>
</comment>
<reference evidence="1" key="1">
    <citation type="submission" date="2022-11" db="EMBL/GenBank/DDBJ databases">
        <title>Chromosome-level genome of Pogonophryne albipinna.</title>
        <authorList>
            <person name="Jo E."/>
        </authorList>
    </citation>
    <scope>NUCLEOTIDE SEQUENCE</scope>
    <source>
        <strain evidence="1">SGF0006</strain>
        <tissue evidence="1">Muscle</tissue>
    </source>
</reference>
<gene>
    <name evidence="1" type="ORF">JOQ06_028676</name>
</gene>
<keyword evidence="2" id="KW-1185">Reference proteome</keyword>
<protein>
    <submittedName>
        <fullName evidence="1">Uncharacterized protein</fullName>
    </submittedName>
</protein>
<dbReference type="EMBL" id="JAPTMU010000008">
    <property type="protein sequence ID" value="KAJ4939220.1"/>
    <property type="molecule type" value="Genomic_DNA"/>
</dbReference>
<evidence type="ECO:0000313" key="1">
    <source>
        <dbReference type="EMBL" id="KAJ4939220.1"/>
    </source>
</evidence>
<evidence type="ECO:0000313" key="2">
    <source>
        <dbReference type="Proteomes" id="UP001219934"/>
    </source>
</evidence>
<sequence length="407" mass="46117">MAKRRYDSEYMKYGFLYIEDKREGPKPQCVVCSEILARESMKPSKMKRHLETKHSAYKDKPVEFFQRRLTEQRTSQQCLTSSCSKQEQALRASYLVAQRIAKSKKPPTIAEDLILPAAIDMVRELLDQSAKLKTIPLSNDTISKRIEDMSDDIQQQTTARIKASAHYALQMDKSTDIASHAILLVYVRHVWEGDLQEQFLCTRDLQTTTTAEDIFSSVDLYLGSVGLNWDLCVGITTDGAASMTGKHSGVVKRILEKAPNATWQHCFLHREALAAKDMVPVLHETLKDVIKAVNHIKEQRAPGFFKSCAKTWAVSTYRCCIMQKFAGFRGESAVITEYASLATHAIKIILPFSTTYLCESGFSALVQLKTKQRNKLNIEHDLRVALSTITPDFETLVRNKKHPQLSH</sequence>
<dbReference type="PANTHER" id="PTHR45913:SF19">
    <property type="entry name" value="LOW QUALITY PROTEIN: ZINC FINGER BED DOMAIN-CONTAINING PROTEIN 5-LIKE"/>
    <property type="match status" value="1"/>
</dbReference>
<dbReference type="Proteomes" id="UP001219934">
    <property type="component" value="Unassembled WGS sequence"/>
</dbReference>
<proteinExistence type="predicted"/>
<dbReference type="PANTHER" id="PTHR45913">
    <property type="entry name" value="EPM2A-INTERACTING PROTEIN 1"/>
    <property type="match status" value="1"/>
</dbReference>
<accession>A0AAD6BAD2</accession>
<organism evidence="1 2">
    <name type="scientific">Pogonophryne albipinna</name>
    <dbReference type="NCBI Taxonomy" id="1090488"/>
    <lineage>
        <taxon>Eukaryota</taxon>
        <taxon>Metazoa</taxon>
        <taxon>Chordata</taxon>
        <taxon>Craniata</taxon>
        <taxon>Vertebrata</taxon>
        <taxon>Euteleostomi</taxon>
        <taxon>Actinopterygii</taxon>
        <taxon>Neopterygii</taxon>
        <taxon>Teleostei</taxon>
        <taxon>Neoteleostei</taxon>
        <taxon>Acanthomorphata</taxon>
        <taxon>Eupercaria</taxon>
        <taxon>Perciformes</taxon>
        <taxon>Notothenioidei</taxon>
        <taxon>Pogonophryne</taxon>
    </lineage>
</organism>